<reference evidence="3" key="1">
    <citation type="journal article" date="2016" name="Genome Announc.">
        <title>Draft genomes of two strains of Paenibacillus glucanolyticus with capability to degrade lignocellulose.</title>
        <authorList>
            <person name="Mathews S.L."/>
            <person name="Pawlak J."/>
            <person name="Grunden A.M."/>
        </authorList>
    </citation>
    <scope>NUCLEOTIDE SEQUENCE [LARGE SCALE GENOMIC DNA]</scope>
    <source>
        <strain evidence="3">SLM1</strain>
    </source>
</reference>
<name>A0A163JN45_9BACL</name>
<protein>
    <submittedName>
        <fullName evidence="3">Uncharacterized protein</fullName>
    </submittedName>
</protein>
<evidence type="ECO:0000256" key="2">
    <source>
        <dbReference type="SAM" id="Phobius"/>
    </source>
</evidence>
<proteinExistence type="predicted"/>
<dbReference type="RefSeq" id="WP_006207908.1">
    <property type="nucleotide sequence ID" value="NZ_CP147845.1"/>
</dbReference>
<dbReference type="AlphaFoldDB" id="A0A163JN45"/>
<gene>
    <name evidence="3" type="ORF">AWU65_12520</name>
</gene>
<dbReference type="EMBL" id="LWMH01000001">
    <property type="protein sequence ID" value="KZS46683.1"/>
    <property type="molecule type" value="Genomic_DNA"/>
</dbReference>
<dbReference type="STRING" id="59843.A3958_12060"/>
<evidence type="ECO:0000313" key="4">
    <source>
        <dbReference type="Proteomes" id="UP000076796"/>
    </source>
</evidence>
<evidence type="ECO:0000313" key="3">
    <source>
        <dbReference type="EMBL" id="KZS46683.1"/>
    </source>
</evidence>
<feature type="transmembrane region" description="Helical" evidence="2">
    <location>
        <begin position="66"/>
        <end position="85"/>
    </location>
</feature>
<dbReference type="OrthoDB" id="2871129at2"/>
<organism evidence="3 4">
    <name type="scientific">Paenibacillus glucanolyticus</name>
    <dbReference type="NCBI Taxonomy" id="59843"/>
    <lineage>
        <taxon>Bacteria</taxon>
        <taxon>Bacillati</taxon>
        <taxon>Bacillota</taxon>
        <taxon>Bacilli</taxon>
        <taxon>Bacillales</taxon>
        <taxon>Paenibacillaceae</taxon>
        <taxon>Paenibacillus</taxon>
    </lineage>
</organism>
<keyword evidence="2" id="KW-0812">Transmembrane</keyword>
<sequence length="271" mass="30800">MGRDPLDKQLKDSLEKGTDDAMQYKDEIWTSIKERIHSEPAPQKAESEAPFTPRESKVRRRPRRRAAGWIVGTAAAAAIVFAVSFQTVPVQAFIDQVKEWFAPEKTVEQELEGMPETSVDSLHEGADYVIYIDESRFKMVHGADVDRIELKEKPTDGRYPEVFMEISQEGIDPKAAAERIQGELQDYPKVESNLVEEPVQGWEVRAIGGTGGKEWDDPVVRYYVFDNGQGGSFVVKQQYFLEASEGFGVRFRNMMEEFHITSNTNTKDDKE</sequence>
<accession>A0A163JN45</accession>
<keyword evidence="4" id="KW-1185">Reference proteome</keyword>
<dbReference type="GeneID" id="97557975"/>
<comment type="caution">
    <text evidence="3">The sequence shown here is derived from an EMBL/GenBank/DDBJ whole genome shotgun (WGS) entry which is preliminary data.</text>
</comment>
<keyword evidence="2" id="KW-0472">Membrane</keyword>
<dbReference type="Proteomes" id="UP000076796">
    <property type="component" value="Unassembled WGS sequence"/>
</dbReference>
<keyword evidence="2" id="KW-1133">Transmembrane helix</keyword>
<evidence type="ECO:0000256" key="1">
    <source>
        <dbReference type="SAM" id="MobiDB-lite"/>
    </source>
</evidence>
<feature type="region of interest" description="Disordered" evidence="1">
    <location>
        <begin position="35"/>
        <end position="60"/>
    </location>
</feature>